<proteinExistence type="predicted"/>
<reference evidence="1" key="2">
    <citation type="journal article" date="2015" name="Data Brief">
        <title>Shoot transcriptome of the giant reed, Arundo donax.</title>
        <authorList>
            <person name="Barrero R.A."/>
            <person name="Guerrero F.D."/>
            <person name="Moolhuijzen P."/>
            <person name="Goolsby J.A."/>
            <person name="Tidwell J."/>
            <person name="Bellgard S.E."/>
            <person name="Bellgard M.I."/>
        </authorList>
    </citation>
    <scope>NUCLEOTIDE SEQUENCE</scope>
    <source>
        <tissue evidence="1">Shoot tissue taken approximately 20 cm above the soil surface</tissue>
    </source>
</reference>
<evidence type="ECO:0000313" key="1">
    <source>
        <dbReference type="EMBL" id="JAD72887.1"/>
    </source>
</evidence>
<reference evidence="1" key="1">
    <citation type="submission" date="2014-09" db="EMBL/GenBank/DDBJ databases">
        <authorList>
            <person name="Magalhaes I.L.F."/>
            <person name="Oliveira U."/>
            <person name="Santos F.R."/>
            <person name="Vidigal T.H.D.A."/>
            <person name="Brescovit A.D."/>
            <person name="Santos A.J."/>
        </authorList>
    </citation>
    <scope>NUCLEOTIDE SEQUENCE</scope>
    <source>
        <tissue evidence="1">Shoot tissue taken approximately 20 cm above the soil surface</tissue>
    </source>
</reference>
<accession>A0A0A9CMZ0</accession>
<protein>
    <submittedName>
        <fullName evidence="1">Uncharacterized protein</fullName>
    </submittedName>
</protein>
<dbReference type="AlphaFoldDB" id="A0A0A9CMZ0"/>
<name>A0A0A9CMZ0_ARUDO</name>
<dbReference type="EMBL" id="GBRH01225008">
    <property type="protein sequence ID" value="JAD72887.1"/>
    <property type="molecule type" value="Transcribed_RNA"/>
</dbReference>
<organism evidence="1">
    <name type="scientific">Arundo donax</name>
    <name type="common">Giant reed</name>
    <name type="synonym">Donax arundinaceus</name>
    <dbReference type="NCBI Taxonomy" id="35708"/>
    <lineage>
        <taxon>Eukaryota</taxon>
        <taxon>Viridiplantae</taxon>
        <taxon>Streptophyta</taxon>
        <taxon>Embryophyta</taxon>
        <taxon>Tracheophyta</taxon>
        <taxon>Spermatophyta</taxon>
        <taxon>Magnoliopsida</taxon>
        <taxon>Liliopsida</taxon>
        <taxon>Poales</taxon>
        <taxon>Poaceae</taxon>
        <taxon>PACMAD clade</taxon>
        <taxon>Arundinoideae</taxon>
        <taxon>Arundineae</taxon>
        <taxon>Arundo</taxon>
    </lineage>
</organism>
<sequence length="43" mass="4939">MQCWECCLNPLFPLQASLEANTVEGLTERKYYFETGGINLQLN</sequence>